<comment type="caution">
    <text evidence="1">The sequence shown here is derived from an EMBL/GenBank/DDBJ whole genome shotgun (WGS) entry which is preliminary data.</text>
</comment>
<reference evidence="1 2" key="1">
    <citation type="submission" date="2019-12" db="EMBL/GenBank/DDBJ databases">
        <title>Comparative genomics gives insights into the taxonomy of the Azoarcus-Aromatoleum group and reveals separate origins of nif in the plant-associated Azoarcus and non-plant-associated Aromatoleum sub-groups.</title>
        <authorList>
            <person name="Lafos M."/>
            <person name="Maluk M."/>
            <person name="Batista M."/>
            <person name="Junghare M."/>
            <person name="Carmona M."/>
            <person name="Faoro H."/>
            <person name="Cruz L.M."/>
            <person name="Battistoni F."/>
            <person name="De Souza E."/>
            <person name="Pedrosa F."/>
            <person name="Chen W.-M."/>
            <person name="Poole P.S."/>
            <person name="Dixon R.A."/>
            <person name="James E.K."/>
        </authorList>
    </citation>
    <scope>NUCLEOTIDE SEQUENCE [LARGE SCALE GENOMIC DNA]</scope>
    <source>
        <strain evidence="1 2">Td21</strain>
    </source>
</reference>
<dbReference type="InterPro" id="IPR008886">
    <property type="entry name" value="UPF0227/Esterase_YqiA"/>
</dbReference>
<dbReference type="Proteomes" id="UP000623795">
    <property type="component" value="Unassembled WGS sequence"/>
</dbReference>
<dbReference type="Pfam" id="PF05728">
    <property type="entry name" value="UPF0227"/>
    <property type="match status" value="1"/>
</dbReference>
<dbReference type="SUPFAM" id="SSF53474">
    <property type="entry name" value="alpha/beta-Hydrolases"/>
    <property type="match status" value="1"/>
</dbReference>
<dbReference type="RefSeq" id="WP_169257559.1">
    <property type="nucleotide sequence ID" value="NZ_WTVN01000036.1"/>
</dbReference>
<dbReference type="InterPro" id="IPR029058">
    <property type="entry name" value="AB_hydrolase_fold"/>
</dbReference>
<dbReference type="PANTHER" id="PTHR35602">
    <property type="entry name" value="ESTERASE YQIA-RELATED"/>
    <property type="match status" value="1"/>
</dbReference>
<evidence type="ECO:0000313" key="1">
    <source>
        <dbReference type="EMBL" id="NMG45726.1"/>
    </source>
</evidence>
<keyword evidence="2" id="KW-1185">Reference proteome</keyword>
<gene>
    <name evidence="1" type="ORF">GPA22_18580</name>
</gene>
<dbReference type="Gene3D" id="3.40.50.1820">
    <property type="entry name" value="alpha/beta hydrolase"/>
    <property type="match status" value="1"/>
</dbReference>
<sequence length="195" mass="21480">MIIYLHGFRSAPASIKAQALQRRVAEKGLADEFWCEQLPPEPDAAIALAERRLARCRAERPALAPTLVGSSLGGYYATHLAEKHDLKSVLVNPAVVAPLSLEAYIGPQTSIYTGEIFDFKAEYIAQLRAMDVATITRPHNFWLMVETGDEVLDYRDAVAKYAGARQTVLEGGDHGFSRWTDYLDDVIAFAGLAAR</sequence>
<proteinExistence type="predicted"/>
<evidence type="ECO:0000313" key="2">
    <source>
        <dbReference type="Proteomes" id="UP000623795"/>
    </source>
</evidence>
<protein>
    <submittedName>
        <fullName evidence="1">Esterase</fullName>
    </submittedName>
</protein>
<name>A0ABX1Q5T3_9RHOO</name>
<organism evidence="1 2">
    <name type="scientific">Aromatoleum toluvorans</name>
    <dbReference type="NCBI Taxonomy" id="92002"/>
    <lineage>
        <taxon>Bacteria</taxon>
        <taxon>Pseudomonadati</taxon>
        <taxon>Pseudomonadota</taxon>
        <taxon>Betaproteobacteria</taxon>
        <taxon>Rhodocyclales</taxon>
        <taxon>Rhodocyclaceae</taxon>
        <taxon>Aromatoleum</taxon>
    </lineage>
</organism>
<accession>A0ABX1Q5T3</accession>
<dbReference type="PANTHER" id="PTHR35602:SF3">
    <property type="entry name" value="ESTERASE YQIA"/>
    <property type="match status" value="1"/>
</dbReference>
<dbReference type="EMBL" id="WTVN01000036">
    <property type="protein sequence ID" value="NMG45726.1"/>
    <property type="molecule type" value="Genomic_DNA"/>
</dbReference>